<comment type="similarity">
    <text evidence="2">Belongs to the dynactin subunits 5/6 family. Dynactin subunit 6 subfamily.</text>
</comment>
<dbReference type="InterPro" id="IPR027777">
    <property type="entry name" value="DCTN6"/>
</dbReference>
<evidence type="ECO:0000256" key="2">
    <source>
        <dbReference type="ARBA" id="ARBA00007719"/>
    </source>
</evidence>
<keyword evidence="4" id="KW-0963">Cytoplasm</keyword>
<keyword evidence="8" id="KW-1185">Reference proteome</keyword>
<accession>A0A915I329</accession>
<name>A0A915I329_ROMCU</name>
<comment type="function">
    <text evidence="6">Part of the dynactin complex that activates the molecular motor dynein for ultra-processive transport along microtubules.</text>
</comment>
<dbReference type="AlphaFoldDB" id="A0A915I329"/>
<dbReference type="GO" id="GO:0007052">
    <property type="term" value="P:mitotic spindle organization"/>
    <property type="evidence" value="ECO:0007669"/>
    <property type="project" value="TreeGrafter"/>
</dbReference>
<dbReference type="GO" id="GO:0070840">
    <property type="term" value="F:dynein complex binding"/>
    <property type="evidence" value="ECO:0007669"/>
    <property type="project" value="TreeGrafter"/>
</dbReference>
<dbReference type="Gene3D" id="2.160.10.10">
    <property type="entry name" value="Hexapeptide repeat proteins"/>
    <property type="match status" value="1"/>
</dbReference>
<evidence type="ECO:0000256" key="3">
    <source>
        <dbReference type="ARBA" id="ARBA00016573"/>
    </source>
</evidence>
<evidence type="ECO:0000256" key="5">
    <source>
        <dbReference type="ARBA" id="ARBA00023212"/>
    </source>
</evidence>
<dbReference type="GO" id="GO:0005869">
    <property type="term" value="C:dynactin complex"/>
    <property type="evidence" value="ECO:0007669"/>
    <property type="project" value="InterPro"/>
</dbReference>
<evidence type="ECO:0000313" key="8">
    <source>
        <dbReference type="Proteomes" id="UP000887565"/>
    </source>
</evidence>
<comment type="subcellular location">
    <subcellularLocation>
        <location evidence="1">Cytoplasm</location>
        <location evidence="1">Cytoskeleton</location>
    </subcellularLocation>
</comment>
<dbReference type="SUPFAM" id="SSF51161">
    <property type="entry name" value="Trimeric LpxA-like enzymes"/>
    <property type="match status" value="1"/>
</dbReference>
<dbReference type="Proteomes" id="UP000887565">
    <property type="component" value="Unplaced"/>
</dbReference>
<evidence type="ECO:0000256" key="6">
    <source>
        <dbReference type="ARBA" id="ARBA00034687"/>
    </source>
</evidence>
<dbReference type="PANTHER" id="PTHR13072:SF0">
    <property type="entry name" value="DYNACTIN SUBUNIT 6"/>
    <property type="match status" value="1"/>
</dbReference>
<protein>
    <recommendedName>
        <fullName evidence="3">Dynactin subunit 6</fullName>
    </recommendedName>
</protein>
<proteinExistence type="inferred from homology"/>
<dbReference type="InterPro" id="IPR011004">
    <property type="entry name" value="Trimer_LpxA-like_sf"/>
</dbReference>
<dbReference type="PANTHER" id="PTHR13072">
    <property type="entry name" value="DYNACTIN 6"/>
    <property type="match status" value="1"/>
</dbReference>
<organism evidence="8 9">
    <name type="scientific">Romanomermis culicivorax</name>
    <name type="common">Nematode worm</name>
    <dbReference type="NCBI Taxonomy" id="13658"/>
    <lineage>
        <taxon>Eukaryota</taxon>
        <taxon>Metazoa</taxon>
        <taxon>Ecdysozoa</taxon>
        <taxon>Nematoda</taxon>
        <taxon>Enoplea</taxon>
        <taxon>Dorylaimia</taxon>
        <taxon>Mermithida</taxon>
        <taxon>Mermithoidea</taxon>
        <taxon>Mermithidae</taxon>
        <taxon>Romanomermis</taxon>
    </lineage>
</organism>
<reference evidence="9" key="1">
    <citation type="submission" date="2022-11" db="UniProtKB">
        <authorList>
            <consortium name="WormBaseParasite"/>
        </authorList>
    </citation>
    <scope>IDENTIFICATION</scope>
</reference>
<feature type="compositionally biased region" description="Basic and acidic residues" evidence="7">
    <location>
        <begin position="10"/>
        <end position="37"/>
    </location>
</feature>
<evidence type="ECO:0000256" key="1">
    <source>
        <dbReference type="ARBA" id="ARBA00004245"/>
    </source>
</evidence>
<keyword evidence="5" id="KW-0206">Cytoskeleton</keyword>
<evidence type="ECO:0000256" key="4">
    <source>
        <dbReference type="ARBA" id="ARBA00022490"/>
    </source>
</evidence>
<sequence length="121" mass="13688">MKKVTRKKRQDRESSKEDWKNNVENKKNQENRKRERKRRCEALNIGDNNIIEINGSVGPDVELTSGCVVGSMCSLKTKEVLVPNSVVYGPDCKRRVNVERPAGPGRPFIALKHKHVSSTST</sequence>
<feature type="region of interest" description="Disordered" evidence="7">
    <location>
        <begin position="1"/>
        <end position="37"/>
    </location>
</feature>
<evidence type="ECO:0000313" key="9">
    <source>
        <dbReference type="WBParaSite" id="nRc.2.0.1.t08533-RA"/>
    </source>
</evidence>
<evidence type="ECO:0000256" key="7">
    <source>
        <dbReference type="SAM" id="MobiDB-lite"/>
    </source>
</evidence>
<dbReference type="WBParaSite" id="nRc.2.0.1.t08533-RA">
    <property type="protein sequence ID" value="nRc.2.0.1.t08533-RA"/>
    <property type="gene ID" value="nRc.2.0.1.g08533"/>
</dbReference>